<organism evidence="3">
    <name type="scientific">Chromera velia CCMP2878</name>
    <dbReference type="NCBI Taxonomy" id="1169474"/>
    <lineage>
        <taxon>Eukaryota</taxon>
        <taxon>Sar</taxon>
        <taxon>Alveolata</taxon>
        <taxon>Colpodellida</taxon>
        <taxon>Chromeraceae</taxon>
        <taxon>Chromera</taxon>
    </lineage>
</organism>
<feature type="compositionally biased region" description="Basic and acidic residues" evidence="1">
    <location>
        <begin position="149"/>
        <end position="158"/>
    </location>
</feature>
<reference evidence="3" key="1">
    <citation type="submission" date="2014-11" db="EMBL/GenBank/DDBJ databases">
        <authorList>
            <person name="Otto D Thomas"/>
            <person name="Naeem Raeece"/>
        </authorList>
    </citation>
    <scope>NUCLEOTIDE SEQUENCE</scope>
</reference>
<proteinExistence type="predicted"/>
<dbReference type="VEuPathDB" id="CryptoDB:Cvel_4774"/>
<dbReference type="InterPro" id="IPR035925">
    <property type="entry name" value="BSD_dom_sf"/>
</dbReference>
<sequence length="319" mass="34409">MGASESHDDPSKGYEMLDLEGGGTGFQDDAFPWFHIVQWCCETALPDRVFRWDLNAIKERVDEMTADADAFLHFCPRAKVEGFTMDDATNFCEWAGALLKKVPSLAAVRFRLVPARMNEETFWQRFFSAVREEVKRHVDDIERELALQEQREEEKEAKAAAAAGASQPTPTQQPNITPPPPLHPPSTGSNGHLEQQPEVRILRNACESAETHTEQDVGCVAPVAAALQGGEPTPVPTWAPAPYADSRNAGQRFGQMPVQESAPSVQFPNAPSSSSTVGTRAPSGGTRGPGGPPHFAGLYGGLGYPHLPPADAGAEEGGI</sequence>
<evidence type="ECO:0000256" key="1">
    <source>
        <dbReference type="SAM" id="MobiDB-lite"/>
    </source>
</evidence>
<evidence type="ECO:0000313" key="3">
    <source>
        <dbReference type="EMBL" id="CEM29808.1"/>
    </source>
</evidence>
<dbReference type="SMART" id="SM00751">
    <property type="entry name" value="BSD"/>
    <property type="match status" value="1"/>
</dbReference>
<dbReference type="SUPFAM" id="SSF140383">
    <property type="entry name" value="BSD domain-like"/>
    <property type="match status" value="1"/>
</dbReference>
<dbReference type="AlphaFoldDB" id="A0A0G4GJ74"/>
<feature type="compositionally biased region" description="Low complexity" evidence="1">
    <location>
        <begin position="159"/>
        <end position="175"/>
    </location>
</feature>
<accession>A0A0G4GJ74</accession>
<feature type="region of interest" description="Disordered" evidence="1">
    <location>
        <begin position="261"/>
        <end position="293"/>
    </location>
</feature>
<name>A0A0G4GJ74_9ALVE</name>
<protein>
    <recommendedName>
        <fullName evidence="2">BSD domain-containing protein</fullName>
    </recommendedName>
</protein>
<gene>
    <name evidence="3" type="ORF">Cvel_4774</name>
</gene>
<dbReference type="PROSITE" id="PS50858">
    <property type="entry name" value="BSD"/>
    <property type="match status" value="1"/>
</dbReference>
<dbReference type="InterPro" id="IPR005607">
    <property type="entry name" value="BSD_dom"/>
</dbReference>
<feature type="region of interest" description="Disordered" evidence="1">
    <location>
        <begin position="149"/>
        <end position="193"/>
    </location>
</feature>
<dbReference type="Gene3D" id="1.10.3970.10">
    <property type="entry name" value="BSD domain"/>
    <property type="match status" value="1"/>
</dbReference>
<dbReference type="EMBL" id="CDMZ01001259">
    <property type="protein sequence ID" value="CEM29808.1"/>
    <property type="molecule type" value="Genomic_DNA"/>
</dbReference>
<feature type="domain" description="BSD" evidence="2">
    <location>
        <begin position="79"/>
        <end position="134"/>
    </location>
</feature>
<evidence type="ECO:0000259" key="2">
    <source>
        <dbReference type="PROSITE" id="PS50858"/>
    </source>
</evidence>
<feature type="compositionally biased region" description="Polar residues" evidence="1">
    <location>
        <begin position="261"/>
        <end position="277"/>
    </location>
</feature>
<dbReference type="Pfam" id="PF03909">
    <property type="entry name" value="BSD"/>
    <property type="match status" value="1"/>
</dbReference>